<dbReference type="SUPFAM" id="SSF46565">
    <property type="entry name" value="Chaperone J-domain"/>
    <property type="match status" value="1"/>
</dbReference>
<feature type="transmembrane region" description="Helical" evidence="2">
    <location>
        <begin position="260"/>
        <end position="278"/>
    </location>
</feature>
<dbReference type="PROSITE" id="PS50076">
    <property type="entry name" value="DNAJ_2"/>
    <property type="match status" value="1"/>
</dbReference>
<dbReference type="CDD" id="cd06257">
    <property type="entry name" value="DnaJ"/>
    <property type="match status" value="1"/>
</dbReference>
<dbReference type="InterPro" id="IPR001623">
    <property type="entry name" value="DnaJ_domain"/>
</dbReference>
<dbReference type="PRINTS" id="PR00625">
    <property type="entry name" value="JDOMAIN"/>
</dbReference>
<reference evidence="5" key="1">
    <citation type="submission" date="2018-09" db="EMBL/GenBank/DDBJ databases">
        <title>Chryseolinea sp. KIS68-18 isolated from soil.</title>
        <authorList>
            <person name="Weon H.-Y."/>
            <person name="Kwon S.-W."/>
            <person name="Lee S.A."/>
        </authorList>
    </citation>
    <scope>NUCLEOTIDE SEQUENCE [LARGE SCALE GENOMIC DNA]</scope>
    <source>
        <strain evidence="5">KIS68-18</strain>
    </source>
</reference>
<dbReference type="AlphaFoldDB" id="A0A385SE99"/>
<dbReference type="EMBL" id="CP032382">
    <property type="protein sequence ID" value="AYB29274.1"/>
    <property type="molecule type" value="Genomic_DNA"/>
</dbReference>
<evidence type="ECO:0000259" key="3">
    <source>
        <dbReference type="PROSITE" id="PS50076"/>
    </source>
</evidence>
<dbReference type="Pfam" id="PF00226">
    <property type="entry name" value="DnaJ"/>
    <property type="match status" value="1"/>
</dbReference>
<feature type="region of interest" description="Disordered" evidence="1">
    <location>
        <begin position="79"/>
        <end position="118"/>
    </location>
</feature>
<keyword evidence="2" id="KW-0812">Transmembrane</keyword>
<evidence type="ECO:0000313" key="5">
    <source>
        <dbReference type="Proteomes" id="UP000266183"/>
    </source>
</evidence>
<dbReference type="InterPro" id="IPR036869">
    <property type="entry name" value="J_dom_sf"/>
</dbReference>
<protein>
    <submittedName>
        <fullName evidence="4">J domain-containing protein</fullName>
    </submittedName>
</protein>
<dbReference type="PANTHER" id="PTHR44825">
    <property type="match status" value="1"/>
</dbReference>
<dbReference type="Gene3D" id="1.10.287.110">
    <property type="entry name" value="DnaJ domain"/>
    <property type="match status" value="1"/>
</dbReference>
<feature type="compositionally biased region" description="Basic and acidic residues" evidence="1">
    <location>
        <begin position="79"/>
        <end position="115"/>
    </location>
</feature>
<keyword evidence="2" id="KW-1133">Transmembrane helix</keyword>
<dbReference type="KEGG" id="chk:D4L85_01160"/>
<dbReference type="SMART" id="SM00271">
    <property type="entry name" value="DnaJ"/>
    <property type="match status" value="1"/>
</dbReference>
<evidence type="ECO:0000256" key="1">
    <source>
        <dbReference type="SAM" id="MobiDB-lite"/>
    </source>
</evidence>
<dbReference type="PANTHER" id="PTHR44825:SF1">
    <property type="entry name" value="DNAJ HOMOLOG SUBFAMILY C MEMBER 4"/>
    <property type="match status" value="1"/>
</dbReference>
<dbReference type="Proteomes" id="UP000266183">
    <property type="component" value="Chromosome"/>
</dbReference>
<proteinExistence type="predicted"/>
<gene>
    <name evidence="4" type="ORF">D4L85_01160</name>
</gene>
<evidence type="ECO:0000256" key="2">
    <source>
        <dbReference type="SAM" id="Phobius"/>
    </source>
</evidence>
<feature type="domain" description="J" evidence="3">
    <location>
        <begin position="2"/>
        <end position="66"/>
    </location>
</feature>
<organism evidence="4 5">
    <name type="scientific">Chryseolinea soli</name>
    <dbReference type="NCBI Taxonomy" id="2321403"/>
    <lineage>
        <taxon>Bacteria</taxon>
        <taxon>Pseudomonadati</taxon>
        <taxon>Bacteroidota</taxon>
        <taxon>Cytophagia</taxon>
        <taxon>Cytophagales</taxon>
        <taxon>Fulvivirgaceae</taxon>
        <taxon>Chryseolinea</taxon>
    </lineage>
</organism>
<evidence type="ECO:0000313" key="4">
    <source>
        <dbReference type="EMBL" id="AYB29274.1"/>
    </source>
</evidence>
<sequence>MNYYQILGVREDAGYDEIKRAYRKLMKIYHPDKNSTAAAAEFSKKINEAYEVLSDTLKRAQYDTQRHYTSSSRYAYQDAYRETSDRERREAEARRQREAETWRRYRQKQEEETKAGKHQRRQAIYPVIRWLNLAVAIVSLLFLLDNYVSVTRNSSITAGWRVGLTGGDTVDFLRDNHLAFELPKGVRVNYDYDRDSLRMPVQFTISSVRHVAKSVVIKDGNRLVQIPLTSTDYQSTPFWWMLSLLCSVVVLFCKDYTDTAYKLALVSLGLLLFAWMSFSGHHGEQFYR</sequence>
<dbReference type="RefSeq" id="WP_119752595.1">
    <property type="nucleotide sequence ID" value="NZ_CP032382.1"/>
</dbReference>
<name>A0A385SE99_9BACT</name>
<keyword evidence="2" id="KW-0472">Membrane</keyword>
<dbReference type="InterPro" id="IPR052763">
    <property type="entry name" value="DnaJ_C4"/>
</dbReference>
<accession>A0A385SE99</accession>
<keyword evidence="5" id="KW-1185">Reference proteome</keyword>
<feature type="transmembrane region" description="Helical" evidence="2">
    <location>
        <begin position="237"/>
        <end position="253"/>
    </location>
</feature>
<dbReference type="OrthoDB" id="1495940at2"/>
<feature type="transmembrane region" description="Helical" evidence="2">
    <location>
        <begin position="123"/>
        <end position="144"/>
    </location>
</feature>